<protein>
    <recommendedName>
        <fullName evidence="1">PKD/Chitinase domain-containing protein</fullName>
    </recommendedName>
</protein>
<dbReference type="Proteomes" id="UP000192491">
    <property type="component" value="Unassembled WGS sequence"/>
</dbReference>
<evidence type="ECO:0000313" key="2">
    <source>
        <dbReference type="EMBL" id="OQX04354.1"/>
    </source>
</evidence>
<dbReference type="GO" id="GO:0031410">
    <property type="term" value="C:cytoplasmic vesicle"/>
    <property type="evidence" value="ECO:0007669"/>
    <property type="project" value="TreeGrafter"/>
</dbReference>
<feature type="domain" description="PKD/Chitinase" evidence="1">
    <location>
        <begin position="227"/>
        <end position="317"/>
    </location>
</feature>
<comment type="caution">
    <text evidence="2">The sequence shown here is derived from an EMBL/GenBank/DDBJ whole genome shotgun (WGS) entry which is preliminary data.</text>
</comment>
<reference evidence="2 3" key="1">
    <citation type="submission" date="2017-01" db="EMBL/GenBank/DDBJ databases">
        <title>Novel large sulfur bacteria in the metagenomes of groundwater-fed chemosynthetic microbial mats in the Lake Huron basin.</title>
        <authorList>
            <person name="Sharrar A.M."/>
            <person name="Flood B.E."/>
            <person name="Bailey J.V."/>
            <person name="Jones D.S."/>
            <person name="Biddanda B."/>
            <person name="Ruberg S.A."/>
            <person name="Marcus D.N."/>
            <person name="Dick G.J."/>
        </authorList>
    </citation>
    <scope>NUCLEOTIDE SEQUENCE [LARGE SCALE GENOMIC DNA]</scope>
    <source>
        <strain evidence="2">A8</strain>
    </source>
</reference>
<dbReference type="Gene3D" id="2.60.40.10">
    <property type="entry name" value="Immunoglobulins"/>
    <property type="match status" value="2"/>
</dbReference>
<dbReference type="Pfam" id="PF17963">
    <property type="entry name" value="Big_9"/>
    <property type="match status" value="1"/>
</dbReference>
<dbReference type="PANTHER" id="PTHR46182:SF2">
    <property type="entry name" value="FI19480P1"/>
    <property type="match status" value="1"/>
</dbReference>
<dbReference type="Pfam" id="PF22352">
    <property type="entry name" value="K319L-like_PKD"/>
    <property type="match status" value="2"/>
</dbReference>
<feature type="domain" description="PKD/Chitinase" evidence="1">
    <location>
        <begin position="131"/>
        <end position="221"/>
    </location>
</feature>
<dbReference type="Gene3D" id="2.60.40.2810">
    <property type="match status" value="1"/>
</dbReference>
<dbReference type="EMBL" id="MTEJ01000344">
    <property type="protein sequence ID" value="OQX04354.1"/>
    <property type="molecule type" value="Genomic_DNA"/>
</dbReference>
<dbReference type="InterPro" id="IPR011460">
    <property type="entry name" value="Lcl_C"/>
</dbReference>
<dbReference type="GO" id="GO:0016020">
    <property type="term" value="C:membrane"/>
    <property type="evidence" value="ECO:0007669"/>
    <property type="project" value="TreeGrafter"/>
</dbReference>
<dbReference type="InterPro" id="IPR029865">
    <property type="entry name" value="KIAA0319-like"/>
</dbReference>
<sequence>NTTATPDSFTFKVNDGTQDSVPATVKLVVTGVNDVPTAQNGTAATVQDTAVDIVLLGSDVDGDPLTYVPSKSKQGGTVVVKSGKTVTYTPKKGYLGADSFTFTVKDNKRGTSRAATVSVTVRAKPQNILPTPNAGADRTVNEKTLVTLDGSGSKDSDGTIASYAWKQTAGATVTLAGATTAKPTFTAPDIAADTTLTFELTVTDNKGATAKDTVNIAVKNVANLPPTANAGADRTINEKTLVTLDGSVSKDSDGTIASYAWKQTAGATVTLAGATTAKPTFTTPDVATNTTLTFELTVTDNKGATAKDTVSILVKAVIEVMVQPTPTGKINDTGITLCGDYAFGGSDNHNNNVNCGLQTDIDGDQIPPGQDATFGRDVTHNDDSDGHAGFSYTKIDSSGRALPATATEWSCVKDNVTGLIWEIKTKDRGLHHKDWSYSWYDPDSTKNAGNAGFQDGGDCSGSRCDTSGYVAAVNAVGWCGAKDWRMPDIKELISLLAWDNNYPALNTDYFPDNESDGSYRRHWSETPSASDLYVDGFRLKRYMGFIYSGDMGEAVVDARFKVRLVRGKY</sequence>
<gene>
    <name evidence="2" type="ORF">BWK73_36500</name>
</gene>
<proteinExistence type="predicted"/>
<dbReference type="InterPro" id="IPR022409">
    <property type="entry name" value="PKD/Chitinase_dom"/>
</dbReference>
<dbReference type="NCBIfam" id="NF012211">
    <property type="entry name" value="tand_rpt_95"/>
    <property type="match status" value="1"/>
</dbReference>
<evidence type="ECO:0000259" key="1">
    <source>
        <dbReference type="SMART" id="SM00089"/>
    </source>
</evidence>
<name>A0A1Y1QG06_9GAMM</name>
<dbReference type="InterPro" id="IPR013783">
    <property type="entry name" value="Ig-like_fold"/>
</dbReference>
<dbReference type="AlphaFoldDB" id="A0A1Y1QG06"/>
<dbReference type="Pfam" id="PF07603">
    <property type="entry name" value="Lcl_C"/>
    <property type="match status" value="1"/>
</dbReference>
<dbReference type="InterPro" id="IPR035986">
    <property type="entry name" value="PKD_dom_sf"/>
</dbReference>
<dbReference type="SUPFAM" id="SSF49299">
    <property type="entry name" value="PKD domain"/>
    <property type="match status" value="2"/>
</dbReference>
<organism evidence="2 3">
    <name type="scientific">Thiothrix lacustris</name>
    <dbReference type="NCBI Taxonomy" id="525917"/>
    <lineage>
        <taxon>Bacteria</taxon>
        <taxon>Pseudomonadati</taxon>
        <taxon>Pseudomonadota</taxon>
        <taxon>Gammaproteobacteria</taxon>
        <taxon>Thiotrichales</taxon>
        <taxon>Thiotrichaceae</taxon>
        <taxon>Thiothrix</taxon>
    </lineage>
</organism>
<evidence type="ECO:0000313" key="3">
    <source>
        <dbReference type="Proteomes" id="UP000192491"/>
    </source>
</evidence>
<feature type="non-terminal residue" evidence="2">
    <location>
        <position position="1"/>
    </location>
</feature>
<accession>A0A1Y1QG06</accession>
<dbReference type="SMART" id="SM00089">
    <property type="entry name" value="PKD"/>
    <property type="match status" value="2"/>
</dbReference>
<dbReference type="PANTHER" id="PTHR46182">
    <property type="entry name" value="FI19480P1"/>
    <property type="match status" value="1"/>
</dbReference>